<name>A0A8J6IPB9_9FIRM</name>
<evidence type="ECO:0000313" key="2">
    <source>
        <dbReference type="EMBL" id="MBC3515438.1"/>
    </source>
</evidence>
<dbReference type="AlphaFoldDB" id="A0A8J6IPB9"/>
<keyword evidence="1" id="KW-0472">Membrane</keyword>
<dbReference type="EMBL" id="JACOGI010000001">
    <property type="protein sequence ID" value="MBC3515438.1"/>
    <property type="molecule type" value="Genomic_DNA"/>
</dbReference>
<gene>
    <name evidence="2" type="ORF">H8K20_03375</name>
</gene>
<evidence type="ECO:0000256" key="1">
    <source>
        <dbReference type="SAM" id="Phobius"/>
    </source>
</evidence>
<proteinExistence type="predicted"/>
<evidence type="ECO:0000313" key="3">
    <source>
        <dbReference type="Proteomes" id="UP000597668"/>
    </source>
</evidence>
<organism evidence="2 3">
    <name type="scientific">Neobittarella massiliensis</name>
    <name type="common">ex Bilen et al. 2018</name>
    <dbReference type="NCBI Taxonomy" id="2041842"/>
    <lineage>
        <taxon>Bacteria</taxon>
        <taxon>Bacillati</taxon>
        <taxon>Bacillota</taxon>
        <taxon>Clostridia</taxon>
        <taxon>Eubacteriales</taxon>
        <taxon>Oscillospiraceae</taxon>
        <taxon>Neobittarella (ex Bilen et al. 2018)</taxon>
    </lineage>
</organism>
<feature type="transmembrane region" description="Helical" evidence="1">
    <location>
        <begin position="34"/>
        <end position="54"/>
    </location>
</feature>
<keyword evidence="1" id="KW-1133">Transmembrane helix</keyword>
<protein>
    <submittedName>
        <fullName evidence="2">Uncharacterized protein</fullName>
    </submittedName>
</protein>
<dbReference type="Proteomes" id="UP000597668">
    <property type="component" value="Unassembled WGS sequence"/>
</dbReference>
<keyword evidence="1" id="KW-0812">Transmembrane</keyword>
<comment type="caution">
    <text evidence="2">The sequence shown here is derived from an EMBL/GenBank/DDBJ whole genome shotgun (WGS) entry which is preliminary data.</text>
</comment>
<keyword evidence="3" id="KW-1185">Reference proteome</keyword>
<reference evidence="2" key="1">
    <citation type="submission" date="2020-08" db="EMBL/GenBank/DDBJ databases">
        <authorList>
            <person name="Liu C."/>
            <person name="Sun Q."/>
        </authorList>
    </citation>
    <scope>NUCLEOTIDE SEQUENCE</scope>
    <source>
        <strain evidence="2">NSJ-65</strain>
    </source>
</reference>
<accession>A0A8J6IPB9</accession>
<dbReference type="RefSeq" id="WP_186487481.1">
    <property type="nucleotide sequence ID" value="NZ_JACOGI010000001.1"/>
</dbReference>
<sequence length="60" mass="6402">MKNRVLLGVSAAALTIFTALLALCLLTGWLGDWAVRLFGTGVLVALAVTVYSAVRARIKR</sequence>